<protein>
    <submittedName>
        <fullName evidence="5">GntR family transcriptional regulator</fullName>
    </submittedName>
</protein>
<dbReference type="EMBL" id="JAERWK010000020">
    <property type="protein sequence ID" value="MBM9468690.1"/>
    <property type="molecule type" value="Genomic_DNA"/>
</dbReference>
<proteinExistence type="predicted"/>
<dbReference type="AlphaFoldDB" id="A0A938YA41"/>
<comment type="caution">
    <text evidence="5">The sequence shown here is derived from an EMBL/GenBank/DDBJ whole genome shotgun (WGS) entry which is preliminary data.</text>
</comment>
<dbReference type="Gene3D" id="1.20.120.530">
    <property type="entry name" value="GntR ligand-binding domain-like"/>
    <property type="match status" value="1"/>
</dbReference>
<dbReference type="InterPro" id="IPR008920">
    <property type="entry name" value="TF_FadR/GntR_C"/>
</dbReference>
<dbReference type="GO" id="GO:0003700">
    <property type="term" value="F:DNA-binding transcription factor activity"/>
    <property type="evidence" value="ECO:0007669"/>
    <property type="project" value="InterPro"/>
</dbReference>
<evidence type="ECO:0000259" key="4">
    <source>
        <dbReference type="PROSITE" id="PS50949"/>
    </source>
</evidence>
<keyword evidence="2" id="KW-0238">DNA-binding</keyword>
<evidence type="ECO:0000256" key="1">
    <source>
        <dbReference type="ARBA" id="ARBA00023015"/>
    </source>
</evidence>
<evidence type="ECO:0000313" key="5">
    <source>
        <dbReference type="EMBL" id="MBM9468690.1"/>
    </source>
</evidence>
<dbReference type="Pfam" id="PF07729">
    <property type="entry name" value="FCD"/>
    <property type="match status" value="1"/>
</dbReference>
<dbReference type="Proteomes" id="UP000663792">
    <property type="component" value="Unassembled WGS sequence"/>
</dbReference>
<gene>
    <name evidence="5" type="ORF">JL106_15515</name>
</gene>
<keyword evidence="3" id="KW-0804">Transcription</keyword>
<dbReference type="InterPro" id="IPR011711">
    <property type="entry name" value="GntR_C"/>
</dbReference>
<dbReference type="PANTHER" id="PTHR43537:SF45">
    <property type="entry name" value="GNTR FAMILY REGULATORY PROTEIN"/>
    <property type="match status" value="1"/>
</dbReference>
<dbReference type="GO" id="GO:0003677">
    <property type="term" value="F:DNA binding"/>
    <property type="evidence" value="ECO:0007669"/>
    <property type="project" value="UniProtKB-KW"/>
</dbReference>
<dbReference type="RefSeq" id="WP_205261637.1">
    <property type="nucleotide sequence ID" value="NZ_JAERWK010000020.1"/>
</dbReference>
<keyword evidence="1" id="KW-0805">Transcription regulation</keyword>
<evidence type="ECO:0000256" key="2">
    <source>
        <dbReference type="ARBA" id="ARBA00023125"/>
    </source>
</evidence>
<dbReference type="PANTHER" id="PTHR43537">
    <property type="entry name" value="TRANSCRIPTIONAL REGULATOR, GNTR FAMILY"/>
    <property type="match status" value="1"/>
</dbReference>
<dbReference type="InterPro" id="IPR036390">
    <property type="entry name" value="WH_DNA-bd_sf"/>
</dbReference>
<evidence type="ECO:0000313" key="6">
    <source>
        <dbReference type="Proteomes" id="UP000663792"/>
    </source>
</evidence>
<dbReference type="InterPro" id="IPR036388">
    <property type="entry name" value="WH-like_DNA-bd_sf"/>
</dbReference>
<name>A0A938YA41_9ACTN</name>
<dbReference type="SUPFAM" id="SSF48008">
    <property type="entry name" value="GntR ligand-binding domain-like"/>
    <property type="match status" value="1"/>
</dbReference>
<dbReference type="Pfam" id="PF00392">
    <property type="entry name" value="GntR"/>
    <property type="match status" value="1"/>
</dbReference>
<feature type="domain" description="HTH gntR-type" evidence="4">
    <location>
        <begin position="11"/>
        <end position="78"/>
    </location>
</feature>
<dbReference type="InterPro" id="IPR000524">
    <property type="entry name" value="Tscrpt_reg_HTH_GntR"/>
</dbReference>
<reference evidence="5" key="1">
    <citation type="submission" date="2021-01" db="EMBL/GenBank/DDBJ databases">
        <title>YIM 132084 draft genome.</title>
        <authorList>
            <person name="An D."/>
        </authorList>
    </citation>
    <scope>NUCLEOTIDE SEQUENCE</scope>
    <source>
        <strain evidence="5">YIM 132084</strain>
    </source>
</reference>
<dbReference type="SMART" id="SM00895">
    <property type="entry name" value="FCD"/>
    <property type="match status" value="1"/>
</dbReference>
<evidence type="ECO:0000256" key="3">
    <source>
        <dbReference type="ARBA" id="ARBA00023163"/>
    </source>
</evidence>
<sequence>MTVSGDAVAPVQVKDLVYRRLRDALIAHEFRPGESMRETALSVRFGVSKTPIREALVRLEHDGLVEIAPYRGARARAYSAEDARELYEARELLECECVRMAAGRPEVLDRLEANITQTAAALDQGDLDEAGTSLDAFDDLFFDLLDNALLRGVIERLALHLRRLGRLGAGPARFSDSLAQHRAILDALRDDDVVGAQEVLRAHLREVREVQIAALPAVDD</sequence>
<dbReference type="SMART" id="SM00345">
    <property type="entry name" value="HTH_GNTR"/>
    <property type="match status" value="1"/>
</dbReference>
<keyword evidence="6" id="KW-1185">Reference proteome</keyword>
<dbReference type="CDD" id="cd07377">
    <property type="entry name" value="WHTH_GntR"/>
    <property type="match status" value="1"/>
</dbReference>
<organism evidence="5 6">
    <name type="scientific">Nakamurella leprariae</name>
    <dbReference type="NCBI Taxonomy" id="2803911"/>
    <lineage>
        <taxon>Bacteria</taxon>
        <taxon>Bacillati</taxon>
        <taxon>Actinomycetota</taxon>
        <taxon>Actinomycetes</taxon>
        <taxon>Nakamurellales</taxon>
        <taxon>Nakamurellaceae</taxon>
        <taxon>Nakamurella</taxon>
    </lineage>
</organism>
<dbReference type="SUPFAM" id="SSF46785">
    <property type="entry name" value="Winged helix' DNA-binding domain"/>
    <property type="match status" value="1"/>
</dbReference>
<dbReference type="Gene3D" id="1.10.10.10">
    <property type="entry name" value="Winged helix-like DNA-binding domain superfamily/Winged helix DNA-binding domain"/>
    <property type="match status" value="1"/>
</dbReference>
<dbReference type="PROSITE" id="PS50949">
    <property type="entry name" value="HTH_GNTR"/>
    <property type="match status" value="1"/>
</dbReference>
<accession>A0A938YA41</accession>